<dbReference type="SUPFAM" id="SSF54001">
    <property type="entry name" value="Cysteine proteinases"/>
    <property type="match status" value="1"/>
</dbReference>
<evidence type="ECO:0000256" key="2">
    <source>
        <dbReference type="SAM" id="Phobius"/>
    </source>
</evidence>
<accession>A0A3P3VVW8</accession>
<evidence type="ECO:0000313" key="5">
    <source>
        <dbReference type="Proteomes" id="UP000274391"/>
    </source>
</evidence>
<proteinExistence type="predicted"/>
<keyword evidence="2" id="KW-0472">Membrane</keyword>
<evidence type="ECO:0000256" key="1">
    <source>
        <dbReference type="SAM" id="MobiDB-lite"/>
    </source>
</evidence>
<dbReference type="OrthoDB" id="3651060at2"/>
<comment type="caution">
    <text evidence="4">The sequence shown here is derived from an EMBL/GenBank/DDBJ whole genome shotgun (WGS) entry which is preliminary data.</text>
</comment>
<name>A0A3P3VVW8_9MICO</name>
<dbReference type="Gene3D" id="3.10.620.30">
    <property type="match status" value="1"/>
</dbReference>
<feature type="transmembrane region" description="Helical" evidence="2">
    <location>
        <begin position="21"/>
        <end position="40"/>
    </location>
</feature>
<reference evidence="4 5" key="1">
    <citation type="submission" date="2018-11" db="EMBL/GenBank/DDBJ databases">
        <title>YIM 102482-1 draft genome.</title>
        <authorList>
            <person name="Li G."/>
            <person name="Jiang Y."/>
        </authorList>
    </citation>
    <scope>NUCLEOTIDE SEQUENCE [LARGE SCALE GENOMIC DNA]</scope>
    <source>
        <strain evidence="4 5">YIM 102482-1</strain>
    </source>
</reference>
<dbReference type="Pfam" id="PF01841">
    <property type="entry name" value="Transglut_core"/>
    <property type="match status" value="1"/>
</dbReference>
<sequence length="791" mass="84822">MSSSVTRASLRRNRRQAARSGNRLAIVLGFVVLLFAFGVVAHEPVFGNGFGLQTAGAGAVIGIVIATLASLFGWRWYVTAAAAVLSYFALGGLIALPSTTIAGIVPSLQTLQLLIVQLANSWKDLLTLVPPAHPFIGPSVLPFASGIVAAIATTLLALGGRWLLALLPAALFAFIGAAWSVPYAPNELWWALGFAVVTGIWCAVNTAWDRADRGEDVVIGAEASAAARAAGGAASRTETGTGRLRQRQRVANAWWRRALGVAGALGIGVLIAAVLVPMWADGRARTVLREYVAPPLQVHDLPTPLEQFRHLSTDLIDEELFSVTDLPEGARVRIATMDEYDGVRWGIAPPVGEAPGFVQIGEVVASASEAVRPNGSLDYETSLIARQPVDRWVPTIGHIEHINVGDEAVANALFYDVNGQTALTTVTPPADLAIDVAGWVEPVWSESQLAGLPLGSAPVGTPQLVPEAVTALALTVTQTAASPLDRARALERYFRDTGYYANGIEYPSRPGHSAARIAQLLEGEQLIGDDEQYATAMALTATSLGMPARVVIGAYPEHYAEGTISLRGSDMHVWVEIQFDGVGWVPFDPTPPKDQVPQTEVPEPRSVPQPQVLQPPEPPQEPPQLPTDADDRDADDPLEAPVPFPWLIVGSGSALVLLLLIPLIGVPLVKILRRRRRRKSEGRDGVRGAWHEVTDAAVDSGLKLGTASTALEDAELLELQQPLDGAAVTLARQLGAAEFSGAHVSPESVREAWDAEAQVRRALFTDGRWARMRARWSWRTLRRRQRSTRKG</sequence>
<dbReference type="InterPro" id="IPR052901">
    <property type="entry name" value="Bact_TGase-like"/>
</dbReference>
<feature type="compositionally biased region" description="Acidic residues" evidence="1">
    <location>
        <begin position="628"/>
        <end position="637"/>
    </location>
</feature>
<dbReference type="AlphaFoldDB" id="A0A3P3VVW8"/>
<keyword evidence="5" id="KW-1185">Reference proteome</keyword>
<dbReference type="InterPro" id="IPR002931">
    <property type="entry name" value="Transglutaminase-like"/>
</dbReference>
<feature type="compositionally biased region" description="Pro residues" evidence="1">
    <location>
        <begin position="613"/>
        <end position="625"/>
    </location>
</feature>
<dbReference type="SMART" id="SM00460">
    <property type="entry name" value="TGc"/>
    <property type="match status" value="1"/>
</dbReference>
<evidence type="ECO:0000313" key="4">
    <source>
        <dbReference type="EMBL" id="RRJ86148.1"/>
    </source>
</evidence>
<feature type="transmembrane region" description="Helical" evidence="2">
    <location>
        <begin position="188"/>
        <end position="208"/>
    </location>
</feature>
<feature type="transmembrane region" description="Helical" evidence="2">
    <location>
        <begin position="135"/>
        <end position="156"/>
    </location>
</feature>
<feature type="region of interest" description="Disordered" evidence="1">
    <location>
        <begin position="586"/>
        <end position="637"/>
    </location>
</feature>
<feature type="transmembrane region" description="Helical" evidence="2">
    <location>
        <begin position="84"/>
        <end position="105"/>
    </location>
</feature>
<dbReference type="PANTHER" id="PTHR42736:SF1">
    <property type="entry name" value="PROTEIN-GLUTAMINE GAMMA-GLUTAMYLTRANSFERASE"/>
    <property type="match status" value="1"/>
</dbReference>
<feature type="transmembrane region" description="Helical" evidence="2">
    <location>
        <begin position="52"/>
        <end position="72"/>
    </location>
</feature>
<gene>
    <name evidence="4" type="ORF">EG850_09565</name>
</gene>
<dbReference type="Proteomes" id="UP000274391">
    <property type="component" value="Unassembled WGS sequence"/>
</dbReference>
<protein>
    <submittedName>
        <fullName evidence="4">Transglutaminase domain-containing protein</fullName>
    </submittedName>
</protein>
<dbReference type="EMBL" id="RQVS01000011">
    <property type="protein sequence ID" value="RRJ86148.1"/>
    <property type="molecule type" value="Genomic_DNA"/>
</dbReference>
<dbReference type="InterPro" id="IPR038765">
    <property type="entry name" value="Papain-like_cys_pep_sf"/>
</dbReference>
<dbReference type="PANTHER" id="PTHR42736">
    <property type="entry name" value="PROTEIN-GLUTAMINE GAMMA-GLUTAMYLTRANSFERASE"/>
    <property type="match status" value="1"/>
</dbReference>
<keyword evidence="2" id="KW-1133">Transmembrane helix</keyword>
<organism evidence="4 5">
    <name type="scientific">Gulosibacter macacae</name>
    <dbReference type="NCBI Taxonomy" id="2488791"/>
    <lineage>
        <taxon>Bacteria</taxon>
        <taxon>Bacillati</taxon>
        <taxon>Actinomycetota</taxon>
        <taxon>Actinomycetes</taxon>
        <taxon>Micrococcales</taxon>
        <taxon>Microbacteriaceae</taxon>
        <taxon>Gulosibacter</taxon>
    </lineage>
</organism>
<feature type="transmembrane region" description="Helical" evidence="2">
    <location>
        <begin position="163"/>
        <end position="182"/>
    </location>
</feature>
<evidence type="ECO:0000259" key="3">
    <source>
        <dbReference type="SMART" id="SM00460"/>
    </source>
</evidence>
<feature type="domain" description="Transglutaminase-like" evidence="3">
    <location>
        <begin position="522"/>
        <end position="591"/>
    </location>
</feature>
<keyword evidence="2" id="KW-0812">Transmembrane</keyword>
<feature type="transmembrane region" description="Helical" evidence="2">
    <location>
        <begin position="644"/>
        <end position="669"/>
    </location>
</feature>
<feature type="transmembrane region" description="Helical" evidence="2">
    <location>
        <begin position="258"/>
        <end position="280"/>
    </location>
</feature>